<dbReference type="OrthoDB" id="9808637at2"/>
<comment type="subcellular location">
    <subcellularLocation>
        <location evidence="1">Membrane</location>
        <topology evidence="1">Multi-pass membrane protein</topology>
    </subcellularLocation>
</comment>
<evidence type="ECO:0000256" key="3">
    <source>
        <dbReference type="ARBA" id="ARBA00022989"/>
    </source>
</evidence>
<comment type="caution">
    <text evidence="6">The sequence shown here is derived from an EMBL/GenBank/DDBJ whole genome shotgun (WGS) entry which is preliminary data.</text>
</comment>
<dbReference type="InterPro" id="IPR023380">
    <property type="entry name" value="DsbB-like_sf"/>
</dbReference>
<dbReference type="Pfam" id="PF02600">
    <property type="entry name" value="DsbB"/>
    <property type="match status" value="1"/>
</dbReference>
<sequence length="173" mass="18029">MSYSGKQIGLLAAAGSAALLFAAFVFQALGYAPCAMCIWQRYPHVVAIGMGLLLAIGLPIIPLLLIGAASAATTAALGVFHTGVERDWWEGPTSCTGSGLDMSSMSAEDLLSTDGPSSLVMCDQVAWEFLTLSMASWNAVFSLVFAGLWVFAFGMRQSNSTGPSLTSPPTPEA</sequence>
<organism evidence="6 7">
    <name type="scientific">Litoreibacter meonggei</name>
    <dbReference type="NCBI Taxonomy" id="1049199"/>
    <lineage>
        <taxon>Bacteria</taxon>
        <taxon>Pseudomonadati</taxon>
        <taxon>Pseudomonadota</taxon>
        <taxon>Alphaproteobacteria</taxon>
        <taxon>Rhodobacterales</taxon>
        <taxon>Roseobacteraceae</taxon>
        <taxon>Litoreibacter</taxon>
    </lineage>
</organism>
<dbReference type="EMBL" id="RCCE01000007">
    <property type="protein sequence ID" value="RLJ40549.1"/>
    <property type="molecule type" value="Genomic_DNA"/>
</dbReference>
<gene>
    <name evidence="6" type="ORF">BCF46_3621</name>
</gene>
<dbReference type="GO" id="GO:0006457">
    <property type="term" value="P:protein folding"/>
    <property type="evidence" value="ECO:0007669"/>
    <property type="project" value="InterPro"/>
</dbReference>
<dbReference type="AlphaFoldDB" id="A0A497VR43"/>
<feature type="transmembrane region" description="Helical" evidence="5">
    <location>
        <begin position="137"/>
        <end position="155"/>
    </location>
</feature>
<keyword evidence="4 5" id="KW-0472">Membrane</keyword>
<dbReference type="RefSeq" id="WP_121027691.1">
    <property type="nucleotide sequence ID" value="NZ_RCCE01000007.1"/>
</dbReference>
<evidence type="ECO:0000256" key="2">
    <source>
        <dbReference type="ARBA" id="ARBA00022692"/>
    </source>
</evidence>
<accession>A0A497VR43</accession>
<dbReference type="PIRSF" id="PIRSF033913">
    <property type="entry name" value="S-S_format_DsbB"/>
    <property type="match status" value="1"/>
</dbReference>
<evidence type="ECO:0000313" key="6">
    <source>
        <dbReference type="EMBL" id="RLJ40549.1"/>
    </source>
</evidence>
<dbReference type="GO" id="GO:0015035">
    <property type="term" value="F:protein-disulfide reductase activity"/>
    <property type="evidence" value="ECO:0007669"/>
    <property type="project" value="InterPro"/>
</dbReference>
<keyword evidence="7" id="KW-1185">Reference proteome</keyword>
<name>A0A497VR43_9RHOB</name>
<reference evidence="6 7" key="1">
    <citation type="submission" date="2018-10" db="EMBL/GenBank/DDBJ databases">
        <title>Genomic Encyclopedia of Archaeal and Bacterial Type Strains, Phase II (KMG-II): from individual species to whole genera.</title>
        <authorList>
            <person name="Goeker M."/>
        </authorList>
    </citation>
    <scope>NUCLEOTIDE SEQUENCE [LARGE SCALE GENOMIC DNA]</scope>
    <source>
        <strain evidence="6 7">DSM 29466</strain>
    </source>
</reference>
<evidence type="ECO:0000256" key="1">
    <source>
        <dbReference type="ARBA" id="ARBA00004141"/>
    </source>
</evidence>
<feature type="transmembrane region" description="Helical" evidence="5">
    <location>
        <begin position="46"/>
        <end position="66"/>
    </location>
</feature>
<proteinExistence type="predicted"/>
<evidence type="ECO:0000256" key="5">
    <source>
        <dbReference type="SAM" id="Phobius"/>
    </source>
</evidence>
<dbReference type="Proteomes" id="UP000269157">
    <property type="component" value="Unassembled WGS sequence"/>
</dbReference>
<keyword evidence="2 5" id="KW-0812">Transmembrane</keyword>
<protein>
    <submittedName>
        <fullName evidence="6">Disulfide bond formation protein DsbB</fullName>
    </submittedName>
</protein>
<dbReference type="GO" id="GO:0016020">
    <property type="term" value="C:membrane"/>
    <property type="evidence" value="ECO:0007669"/>
    <property type="project" value="UniProtKB-SubCell"/>
</dbReference>
<keyword evidence="3 5" id="KW-1133">Transmembrane helix</keyword>
<dbReference type="InterPro" id="IPR003752">
    <property type="entry name" value="DiS_bond_form_DsbB/BdbC"/>
</dbReference>
<dbReference type="InterPro" id="IPR024199">
    <property type="entry name" value="Uncharacterised_DsbB"/>
</dbReference>
<dbReference type="SUPFAM" id="SSF158442">
    <property type="entry name" value="DsbB-like"/>
    <property type="match status" value="1"/>
</dbReference>
<evidence type="ECO:0000313" key="7">
    <source>
        <dbReference type="Proteomes" id="UP000269157"/>
    </source>
</evidence>
<dbReference type="Gene3D" id="1.20.1550.10">
    <property type="entry name" value="DsbB-like"/>
    <property type="match status" value="1"/>
</dbReference>
<evidence type="ECO:0000256" key="4">
    <source>
        <dbReference type="ARBA" id="ARBA00023136"/>
    </source>
</evidence>